<dbReference type="EMBL" id="CAVMJV010000046">
    <property type="protein sequence ID" value="CAK5082314.1"/>
    <property type="molecule type" value="Genomic_DNA"/>
</dbReference>
<keyword evidence="2" id="KW-1185">Reference proteome</keyword>
<protein>
    <submittedName>
        <fullName evidence="1">Uncharacterized protein</fullName>
    </submittedName>
</protein>
<evidence type="ECO:0000313" key="2">
    <source>
        <dbReference type="Proteomes" id="UP001497535"/>
    </source>
</evidence>
<gene>
    <name evidence="1" type="ORF">MENTE1834_LOCUS29589</name>
</gene>
<evidence type="ECO:0000313" key="1">
    <source>
        <dbReference type="EMBL" id="CAK5082314.1"/>
    </source>
</evidence>
<proteinExistence type="predicted"/>
<dbReference type="Proteomes" id="UP001497535">
    <property type="component" value="Unassembled WGS sequence"/>
</dbReference>
<reference evidence="1" key="1">
    <citation type="submission" date="2023-11" db="EMBL/GenBank/DDBJ databases">
        <authorList>
            <person name="Poullet M."/>
        </authorList>
    </citation>
    <scope>NUCLEOTIDE SEQUENCE</scope>
    <source>
        <strain evidence="1">E1834</strain>
    </source>
</reference>
<organism evidence="1 2">
    <name type="scientific">Meloidogyne enterolobii</name>
    <name type="common">Root-knot nematode worm</name>
    <name type="synonym">Meloidogyne mayaguensis</name>
    <dbReference type="NCBI Taxonomy" id="390850"/>
    <lineage>
        <taxon>Eukaryota</taxon>
        <taxon>Metazoa</taxon>
        <taxon>Ecdysozoa</taxon>
        <taxon>Nematoda</taxon>
        <taxon>Chromadorea</taxon>
        <taxon>Rhabditida</taxon>
        <taxon>Tylenchina</taxon>
        <taxon>Tylenchomorpha</taxon>
        <taxon>Tylenchoidea</taxon>
        <taxon>Meloidogynidae</taxon>
        <taxon>Meloidogyninae</taxon>
        <taxon>Meloidogyne</taxon>
    </lineage>
</organism>
<accession>A0ACB0ZTP5</accession>
<sequence length="49" mass="5771">MHENQKVPSLVSRPDVTRGPNRKSDLLLKLCLFFLFFFILKKISFDALF</sequence>
<comment type="caution">
    <text evidence="1">The sequence shown here is derived from an EMBL/GenBank/DDBJ whole genome shotgun (WGS) entry which is preliminary data.</text>
</comment>
<name>A0ACB0ZTP5_MELEN</name>